<accession>A0A918M6H5</accession>
<reference evidence="2" key="2">
    <citation type="submission" date="2020-09" db="EMBL/GenBank/DDBJ databases">
        <authorList>
            <person name="Sun Q."/>
            <person name="Ohkuma M."/>
        </authorList>
    </citation>
    <scope>NUCLEOTIDE SEQUENCE</scope>
    <source>
        <strain evidence="2">JCM 4391</strain>
    </source>
</reference>
<name>A0A918M6H5_9ACTN</name>
<keyword evidence="3" id="KW-1185">Reference proteome</keyword>
<dbReference type="EMBL" id="BMTP01000015">
    <property type="protein sequence ID" value="GGU57160.1"/>
    <property type="molecule type" value="Genomic_DNA"/>
</dbReference>
<sequence>MNAARSRASDARSTSRSVPAGAGGQSAGPSPAIADNLTHLRENDLNDLEEQG</sequence>
<evidence type="ECO:0000313" key="3">
    <source>
        <dbReference type="Proteomes" id="UP000636661"/>
    </source>
</evidence>
<dbReference type="AlphaFoldDB" id="A0A918M6H5"/>
<proteinExistence type="predicted"/>
<feature type="compositionally biased region" description="Low complexity" evidence="1">
    <location>
        <begin position="1"/>
        <end position="20"/>
    </location>
</feature>
<dbReference type="Proteomes" id="UP000636661">
    <property type="component" value="Unassembled WGS sequence"/>
</dbReference>
<evidence type="ECO:0000256" key="1">
    <source>
        <dbReference type="SAM" id="MobiDB-lite"/>
    </source>
</evidence>
<reference evidence="2" key="1">
    <citation type="journal article" date="2014" name="Int. J. Syst. Evol. Microbiol.">
        <title>Complete genome sequence of Corynebacterium casei LMG S-19264T (=DSM 44701T), isolated from a smear-ripened cheese.</title>
        <authorList>
            <consortium name="US DOE Joint Genome Institute (JGI-PGF)"/>
            <person name="Walter F."/>
            <person name="Albersmeier A."/>
            <person name="Kalinowski J."/>
            <person name="Ruckert C."/>
        </authorList>
    </citation>
    <scope>NUCLEOTIDE SEQUENCE</scope>
    <source>
        <strain evidence="2">JCM 4391</strain>
    </source>
</reference>
<evidence type="ECO:0000313" key="2">
    <source>
        <dbReference type="EMBL" id="GGU57160.1"/>
    </source>
</evidence>
<protein>
    <submittedName>
        <fullName evidence="2">Uncharacterized protein</fullName>
    </submittedName>
</protein>
<feature type="region of interest" description="Disordered" evidence="1">
    <location>
        <begin position="1"/>
        <end position="35"/>
    </location>
</feature>
<organism evidence="2 3">
    <name type="scientific">Streptomyces lavendofoliae</name>
    <dbReference type="NCBI Taxonomy" id="67314"/>
    <lineage>
        <taxon>Bacteria</taxon>
        <taxon>Bacillati</taxon>
        <taxon>Actinomycetota</taxon>
        <taxon>Actinomycetes</taxon>
        <taxon>Kitasatosporales</taxon>
        <taxon>Streptomycetaceae</taxon>
        <taxon>Streptomyces</taxon>
    </lineage>
</organism>
<comment type="caution">
    <text evidence="2">The sequence shown here is derived from an EMBL/GenBank/DDBJ whole genome shotgun (WGS) entry which is preliminary data.</text>
</comment>
<gene>
    <name evidence="2" type="ORF">GCM10010274_52720</name>
</gene>